<protein>
    <submittedName>
        <fullName evidence="1">Uncharacterized protein</fullName>
    </submittedName>
</protein>
<keyword evidence="2" id="KW-1185">Reference proteome</keyword>
<reference evidence="2" key="1">
    <citation type="journal article" date="2016" name="Nat. Commun.">
        <title>The Gonium pectorale genome demonstrates co-option of cell cycle regulation during the evolution of multicellularity.</title>
        <authorList>
            <person name="Hanschen E.R."/>
            <person name="Marriage T.N."/>
            <person name="Ferris P.J."/>
            <person name="Hamaji T."/>
            <person name="Toyoda A."/>
            <person name="Fujiyama A."/>
            <person name="Neme R."/>
            <person name="Noguchi H."/>
            <person name="Minakuchi Y."/>
            <person name="Suzuki M."/>
            <person name="Kawai-Toyooka H."/>
            <person name="Smith D.R."/>
            <person name="Sparks H."/>
            <person name="Anderson J."/>
            <person name="Bakaric R."/>
            <person name="Luria V."/>
            <person name="Karger A."/>
            <person name="Kirschner M.W."/>
            <person name="Durand P.M."/>
            <person name="Michod R.E."/>
            <person name="Nozaki H."/>
            <person name="Olson B.J."/>
        </authorList>
    </citation>
    <scope>NUCLEOTIDE SEQUENCE [LARGE SCALE GENOMIC DNA]</scope>
    <source>
        <strain evidence="2">NIES-2863</strain>
    </source>
</reference>
<proteinExistence type="predicted"/>
<name>A0A150G7V8_GONPE</name>
<evidence type="ECO:0000313" key="2">
    <source>
        <dbReference type="Proteomes" id="UP000075714"/>
    </source>
</evidence>
<sequence>MAPSGRVADAVALMRSPHALPYMPYVHMQYALKVLAAMSAGDWHSWLRLRGSAPAASLRAILDMRTGQVGARVPPWGT</sequence>
<dbReference type="AlphaFoldDB" id="A0A150G7V8"/>
<dbReference type="EMBL" id="LSYV01000050">
    <property type="protein sequence ID" value="KXZ45908.1"/>
    <property type="molecule type" value="Genomic_DNA"/>
</dbReference>
<accession>A0A150G7V8</accession>
<gene>
    <name evidence="1" type="ORF">GPECTOR_49g492</name>
</gene>
<evidence type="ECO:0000313" key="1">
    <source>
        <dbReference type="EMBL" id="KXZ45908.1"/>
    </source>
</evidence>
<dbReference type="OrthoDB" id="551363at2759"/>
<dbReference type="Proteomes" id="UP000075714">
    <property type="component" value="Unassembled WGS sequence"/>
</dbReference>
<comment type="caution">
    <text evidence="1">The sequence shown here is derived from an EMBL/GenBank/DDBJ whole genome shotgun (WGS) entry which is preliminary data.</text>
</comment>
<organism evidence="1 2">
    <name type="scientific">Gonium pectorale</name>
    <name type="common">Green alga</name>
    <dbReference type="NCBI Taxonomy" id="33097"/>
    <lineage>
        <taxon>Eukaryota</taxon>
        <taxon>Viridiplantae</taxon>
        <taxon>Chlorophyta</taxon>
        <taxon>core chlorophytes</taxon>
        <taxon>Chlorophyceae</taxon>
        <taxon>CS clade</taxon>
        <taxon>Chlamydomonadales</taxon>
        <taxon>Volvocaceae</taxon>
        <taxon>Gonium</taxon>
    </lineage>
</organism>